<dbReference type="Gramene" id="CDP16019">
    <property type="protein sequence ID" value="CDP16019"/>
    <property type="gene ID" value="GSCOC_T00016998001"/>
</dbReference>
<feature type="active site" evidence="10">
    <location>
        <position position="158"/>
    </location>
</feature>
<proteinExistence type="predicted"/>
<feature type="transmembrane region" description="Helical" evidence="12">
    <location>
        <begin position="63"/>
        <end position="86"/>
    </location>
</feature>
<evidence type="ECO:0000256" key="6">
    <source>
        <dbReference type="ARBA" id="ARBA00022801"/>
    </source>
</evidence>
<dbReference type="OMA" id="YRECTIY"/>
<keyword evidence="8" id="KW-0961">Cell wall biogenesis/degradation</keyword>
<dbReference type="Proteomes" id="UP000295252">
    <property type="component" value="Chromosome IX"/>
</dbReference>
<evidence type="ECO:0000313" key="14">
    <source>
        <dbReference type="EMBL" id="CDP16019.1"/>
    </source>
</evidence>
<dbReference type="PROSITE" id="PS00503">
    <property type="entry name" value="PECTINESTERASE_2"/>
    <property type="match status" value="1"/>
</dbReference>
<dbReference type="Gene3D" id="2.160.20.10">
    <property type="entry name" value="Single-stranded right-handed beta-helix, Pectin lyase-like"/>
    <property type="match status" value="1"/>
</dbReference>
<keyword evidence="12" id="KW-1133">Transmembrane helix</keyword>
<dbReference type="EC" id="3.1.1.11" evidence="3 11"/>
<dbReference type="EMBL" id="HG739198">
    <property type="protein sequence ID" value="CDP16019.1"/>
    <property type="molecule type" value="Genomic_DNA"/>
</dbReference>
<keyword evidence="15" id="KW-1185">Reference proteome</keyword>
<dbReference type="InterPro" id="IPR011050">
    <property type="entry name" value="Pectin_lyase_fold/virulence"/>
</dbReference>
<reference evidence="15" key="1">
    <citation type="journal article" date="2014" name="Science">
        <title>The coffee genome provides insight into the convergent evolution of caffeine biosynthesis.</title>
        <authorList>
            <person name="Denoeud F."/>
            <person name="Carretero-Paulet L."/>
            <person name="Dereeper A."/>
            <person name="Droc G."/>
            <person name="Guyot R."/>
            <person name="Pietrella M."/>
            <person name="Zheng C."/>
            <person name="Alberti A."/>
            <person name="Anthony F."/>
            <person name="Aprea G."/>
            <person name="Aury J.M."/>
            <person name="Bento P."/>
            <person name="Bernard M."/>
            <person name="Bocs S."/>
            <person name="Campa C."/>
            <person name="Cenci A."/>
            <person name="Combes M.C."/>
            <person name="Crouzillat D."/>
            <person name="Da Silva C."/>
            <person name="Daddiego L."/>
            <person name="De Bellis F."/>
            <person name="Dussert S."/>
            <person name="Garsmeur O."/>
            <person name="Gayraud T."/>
            <person name="Guignon V."/>
            <person name="Jahn K."/>
            <person name="Jamilloux V."/>
            <person name="Joet T."/>
            <person name="Labadie K."/>
            <person name="Lan T."/>
            <person name="Leclercq J."/>
            <person name="Lepelley M."/>
            <person name="Leroy T."/>
            <person name="Li L.T."/>
            <person name="Librado P."/>
            <person name="Lopez L."/>
            <person name="Munoz A."/>
            <person name="Noel B."/>
            <person name="Pallavicini A."/>
            <person name="Perrotta G."/>
            <person name="Poncet V."/>
            <person name="Pot D."/>
            <person name="Priyono X."/>
            <person name="Rigoreau M."/>
            <person name="Rouard M."/>
            <person name="Rozas J."/>
            <person name="Tranchant-Dubreuil C."/>
            <person name="VanBuren R."/>
            <person name="Zhang Q."/>
            <person name="Andrade A.C."/>
            <person name="Argout X."/>
            <person name="Bertrand B."/>
            <person name="de Kochko A."/>
            <person name="Graziosi G."/>
            <person name="Henry R.J."/>
            <person name="Jayarama X."/>
            <person name="Ming R."/>
            <person name="Nagai C."/>
            <person name="Rounsley S."/>
            <person name="Sankoff D."/>
            <person name="Giuliano G."/>
            <person name="Albert V.A."/>
            <person name="Wincker P."/>
            <person name="Lashermes P."/>
        </authorList>
    </citation>
    <scope>NUCLEOTIDE SEQUENCE [LARGE SCALE GENOMIC DNA]</scope>
    <source>
        <strain evidence="15">cv. DH200-94</strain>
    </source>
</reference>
<dbReference type="InterPro" id="IPR000070">
    <property type="entry name" value="Pectinesterase_cat"/>
</dbReference>
<sequence>MDAIASAPIQSQSRYYIHVEAGIYEEIVEVWGNKTNIALIGDGENLTKITMNRRFPEFKTYKTATVFSQFMFFLTLSHLVILPFYLKALQSVSFCYRFMAKYITFENSAGEGSQAVALMSESDQSSFCRCSFLGYQDTLYAKSGKQFYKECDIYGTVDFVFGDAAAVFQSCNLYAWLPNRIITFTAQGKKIPNQVSGFVIQNSTLTAAPDLQSNKSQVHAFLGRPWFAWSTVIVMQSYLDSIIDPAGWYEWPGHRTDELTYIEYGNWGPGAGTGRRISWVGYKALNQSEEVIPFTVSKFITGDSWIPETGVPYTSSLY</sequence>
<keyword evidence="4" id="KW-0134">Cell wall</keyword>
<dbReference type="GO" id="GO:0030599">
    <property type="term" value="F:pectinesterase activity"/>
    <property type="evidence" value="ECO:0007669"/>
    <property type="project" value="UniProtKB-UniRule"/>
</dbReference>
<protein>
    <recommendedName>
        <fullName evidence="3 11">Pectinesterase</fullName>
        <ecNumber evidence="3 11">3.1.1.11</ecNumber>
    </recommendedName>
</protein>
<evidence type="ECO:0000256" key="3">
    <source>
        <dbReference type="ARBA" id="ARBA00013229"/>
    </source>
</evidence>
<evidence type="ECO:0000256" key="10">
    <source>
        <dbReference type="PROSITE-ProRule" id="PRU10040"/>
    </source>
</evidence>
<evidence type="ECO:0000256" key="11">
    <source>
        <dbReference type="RuleBase" id="RU000589"/>
    </source>
</evidence>
<evidence type="ECO:0000256" key="8">
    <source>
        <dbReference type="ARBA" id="ARBA00023316"/>
    </source>
</evidence>
<feature type="domain" description="Pectinesterase catalytic" evidence="13">
    <location>
        <begin position="2"/>
        <end position="71"/>
    </location>
</feature>
<dbReference type="Pfam" id="PF01095">
    <property type="entry name" value="Pectinesterase"/>
    <property type="match status" value="2"/>
</dbReference>
<evidence type="ECO:0000256" key="1">
    <source>
        <dbReference type="ARBA" id="ARBA00004191"/>
    </source>
</evidence>
<evidence type="ECO:0000313" key="15">
    <source>
        <dbReference type="Proteomes" id="UP000295252"/>
    </source>
</evidence>
<comment type="subcellular location">
    <subcellularLocation>
        <location evidence="1">Secreted</location>
        <location evidence="1">Cell wall</location>
    </subcellularLocation>
</comment>
<dbReference type="PhylomeDB" id="A0A068V664"/>
<feature type="domain" description="Pectinesterase catalytic" evidence="13">
    <location>
        <begin position="95"/>
        <end position="303"/>
    </location>
</feature>
<evidence type="ECO:0000256" key="4">
    <source>
        <dbReference type="ARBA" id="ARBA00022512"/>
    </source>
</evidence>
<keyword evidence="12" id="KW-0472">Membrane</keyword>
<keyword evidence="6 11" id="KW-0378">Hydrolase</keyword>
<keyword evidence="12" id="KW-0812">Transmembrane</keyword>
<dbReference type="PANTHER" id="PTHR31707">
    <property type="entry name" value="PECTINESTERASE"/>
    <property type="match status" value="1"/>
</dbReference>
<name>A0A068V664_COFCA</name>
<dbReference type="STRING" id="49390.A0A068V664"/>
<dbReference type="InParanoid" id="A0A068V664"/>
<comment type="catalytic activity">
    <reaction evidence="9 11">
        <text>[(1-&gt;4)-alpha-D-galacturonosyl methyl ester](n) + n H2O = [(1-&gt;4)-alpha-D-galacturonosyl](n) + n methanol + n H(+)</text>
        <dbReference type="Rhea" id="RHEA:22380"/>
        <dbReference type="Rhea" id="RHEA-COMP:14570"/>
        <dbReference type="Rhea" id="RHEA-COMP:14573"/>
        <dbReference type="ChEBI" id="CHEBI:15377"/>
        <dbReference type="ChEBI" id="CHEBI:15378"/>
        <dbReference type="ChEBI" id="CHEBI:17790"/>
        <dbReference type="ChEBI" id="CHEBI:140522"/>
        <dbReference type="ChEBI" id="CHEBI:140523"/>
        <dbReference type="EC" id="3.1.1.11"/>
    </reaction>
</comment>
<keyword evidence="7 11" id="KW-0063">Aspartyl esterase</keyword>
<accession>A0A068V664</accession>
<dbReference type="InterPro" id="IPR012334">
    <property type="entry name" value="Pectin_lyas_fold"/>
</dbReference>
<dbReference type="AlphaFoldDB" id="A0A068V664"/>
<keyword evidence="5" id="KW-0964">Secreted</keyword>
<dbReference type="FunFam" id="2.160.20.10:FF:000029">
    <property type="entry name" value="Pectinesterase 4"/>
    <property type="match status" value="1"/>
</dbReference>
<evidence type="ECO:0000256" key="9">
    <source>
        <dbReference type="ARBA" id="ARBA00047928"/>
    </source>
</evidence>
<dbReference type="UniPathway" id="UPA00545">
    <property type="reaction ID" value="UER00823"/>
</dbReference>
<dbReference type="GO" id="GO:0045490">
    <property type="term" value="P:pectin catabolic process"/>
    <property type="evidence" value="ECO:0007669"/>
    <property type="project" value="UniProtKB-UniRule"/>
</dbReference>
<dbReference type="InterPro" id="IPR033131">
    <property type="entry name" value="Pectinesterase_Asp_AS"/>
</dbReference>
<gene>
    <name evidence="14" type="ORF">GSCOC_T00016998001</name>
</gene>
<dbReference type="SUPFAM" id="SSF51126">
    <property type="entry name" value="Pectin lyase-like"/>
    <property type="match status" value="1"/>
</dbReference>
<comment type="pathway">
    <text evidence="2 11">Glycan metabolism; pectin degradation; 2-dehydro-3-deoxy-D-gluconate from pectin: step 1/5.</text>
</comment>
<evidence type="ECO:0000256" key="7">
    <source>
        <dbReference type="ARBA" id="ARBA00023085"/>
    </source>
</evidence>
<evidence type="ECO:0000256" key="12">
    <source>
        <dbReference type="SAM" id="Phobius"/>
    </source>
</evidence>
<evidence type="ECO:0000259" key="13">
    <source>
        <dbReference type="Pfam" id="PF01095"/>
    </source>
</evidence>
<organism evidence="14 15">
    <name type="scientific">Coffea canephora</name>
    <name type="common">Robusta coffee</name>
    <dbReference type="NCBI Taxonomy" id="49390"/>
    <lineage>
        <taxon>Eukaryota</taxon>
        <taxon>Viridiplantae</taxon>
        <taxon>Streptophyta</taxon>
        <taxon>Embryophyta</taxon>
        <taxon>Tracheophyta</taxon>
        <taxon>Spermatophyta</taxon>
        <taxon>Magnoliopsida</taxon>
        <taxon>eudicotyledons</taxon>
        <taxon>Gunneridae</taxon>
        <taxon>Pentapetalae</taxon>
        <taxon>asterids</taxon>
        <taxon>lamiids</taxon>
        <taxon>Gentianales</taxon>
        <taxon>Rubiaceae</taxon>
        <taxon>Ixoroideae</taxon>
        <taxon>Gardenieae complex</taxon>
        <taxon>Bertiereae - Coffeeae clade</taxon>
        <taxon>Coffeeae</taxon>
        <taxon>Coffea</taxon>
    </lineage>
</organism>
<evidence type="ECO:0000256" key="2">
    <source>
        <dbReference type="ARBA" id="ARBA00005184"/>
    </source>
</evidence>
<evidence type="ECO:0000256" key="5">
    <source>
        <dbReference type="ARBA" id="ARBA00022525"/>
    </source>
</evidence>
<dbReference type="GO" id="GO:0042545">
    <property type="term" value="P:cell wall modification"/>
    <property type="evidence" value="ECO:0007669"/>
    <property type="project" value="UniProtKB-UniRule"/>
</dbReference>